<dbReference type="Proteomes" id="UP000440578">
    <property type="component" value="Unassembled WGS sequence"/>
</dbReference>
<dbReference type="AlphaFoldDB" id="A0A6A4X6Z4"/>
<comment type="caution">
    <text evidence="2">The sequence shown here is derived from an EMBL/GenBank/DDBJ whole genome shotgun (WGS) entry which is preliminary data.</text>
</comment>
<dbReference type="EMBL" id="VIIS01000338">
    <property type="protein sequence ID" value="KAF0310171.1"/>
    <property type="molecule type" value="Genomic_DNA"/>
</dbReference>
<evidence type="ECO:0000313" key="3">
    <source>
        <dbReference type="Proteomes" id="UP000440578"/>
    </source>
</evidence>
<gene>
    <name evidence="2" type="primary">T_76</name>
    <name evidence="2" type="ORF">FJT64_018759</name>
</gene>
<evidence type="ECO:0000259" key="1">
    <source>
        <dbReference type="Pfam" id="PF21787"/>
    </source>
</evidence>
<name>A0A6A4X6Z4_AMPAM</name>
<proteinExistence type="predicted"/>
<keyword evidence="3" id="KW-1185">Reference proteome</keyword>
<organism evidence="2 3">
    <name type="scientific">Amphibalanus amphitrite</name>
    <name type="common">Striped barnacle</name>
    <name type="synonym">Balanus amphitrite</name>
    <dbReference type="NCBI Taxonomy" id="1232801"/>
    <lineage>
        <taxon>Eukaryota</taxon>
        <taxon>Metazoa</taxon>
        <taxon>Ecdysozoa</taxon>
        <taxon>Arthropoda</taxon>
        <taxon>Crustacea</taxon>
        <taxon>Multicrustacea</taxon>
        <taxon>Cirripedia</taxon>
        <taxon>Thoracica</taxon>
        <taxon>Thoracicalcarea</taxon>
        <taxon>Balanomorpha</taxon>
        <taxon>Balanoidea</taxon>
        <taxon>Balanidae</taxon>
        <taxon>Amphibalaninae</taxon>
        <taxon>Amphibalanus</taxon>
    </lineage>
</organism>
<reference evidence="2 3" key="1">
    <citation type="submission" date="2019-07" db="EMBL/GenBank/DDBJ databases">
        <title>Draft genome assembly of a fouling barnacle, Amphibalanus amphitrite (Darwin, 1854): The first reference genome for Thecostraca.</title>
        <authorList>
            <person name="Kim W."/>
        </authorList>
    </citation>
    <scope>NUCLEOTIDE SEQUENCE [LARGE SCALE GENOMIC DNA]</scope>
    <source>
        <strain evidence="2">SNU_AA5</strain>
        <tissue evidence="2">Soma without cirri and trophi</tissue>
    </source>
</reference>
<protein>
    <submittedName>
        <fullName evidence="2">Transposable element P transposase</fullName>
    </submittedName>
</protein>
<dbReference type="InterPro" id="IPR048365">
    <property type="entry name" value="TNP-like_RNaseH_N"/>
</dbReference>
<sequence length="116" mass="12956">MPERDRHCTVMMDEMDIMGLVTYDQQMDQMLGPFKHLQVFLVCGIFSSWKLPVMFAFNQPVTKELFLDLIGGVEKAGGRVVAAVNDMGSGNLGLWRALGVGHDTRPYILNPADPTR</sequence>
<dbReference type="Pfam" id="PF21787">
    <property type="entry name" value="TNP-like_RNaseH_N"/>
    <property type="match status" value="1"/>
</dbReference>
<evidence type="ECO:0000313" key="2">
    <source>
        <dbReference type="EMBL" id="KAF0310171.1"/>
    </source>
</evidence>
<accession>A0A6A4X6Z4</accession>
<feature type="domain" description="Transposable element P transposase-like RNase H" evidence="1">
    <location>
        <begin position="3"/>
        <end position="99"/>
    </location>
</feature>